<evidence type="ECO:0000313" key="4">
    <source>
        <dbReference type="Proteomes" id="UP000580910"/>
    </source>
</evidence>
<dbReference type="InterPro" id="IPR011051">
    <property type="entry name" value="RmlC_Cupin_sf"/>
</dbReference>
<dbReference type="Pfam" id="PF05995">
    <property type="entry name" value="CDO_I"/>
    <property type="match status" value="1"/>
</dbReference>
<dbReference type="InterPro" id="IPR010300">
    <property type="entry name" value="CDO_1"/>
</dbReference>
<dbReference type="GO" id="GO:0005506">
    <property type="term" value="F:iron ion binding"/>
    <property type="evidence" value="ECO:0007669"/>
    <property type="project" value="InterPro"/>
</dbReference>
<keyword evidence="4" id="KW-1185">Reference proteome</keyword>
<organism evidence="3 4">
    <name type="scientific">Nocardioides ginsengisegetis</name>
    <dbReference type="NCBI Taxonomy" id="661491"/>
    <lineage>
        <taxon>Bacteria</taxon>
        <taxon>Bacillati</taxon>
        <taxon>Actinomycetota</taxon>
        <taxon>Actinomycetes</taxon>
        <taxon>Propionibacteriales</taxon>
        <taxon>Nocardioidaceae</taxon>
        <taxon>Nocardioides</taxon>
    </lineage>
</organism>
<feature type="binding site" evidence="2">
    <location>
        <position position="63"/>
    </location>
    <ligand>
        <name>Fe cation</name>
        <dbReference type="ChEBI" id="CHEBI:24875"/>
        <note>catalytic</note>
    </ligand>
</feature>
<dbReference type="InterPro" id="IPR014710">
    <property type="entry name" value="RmlC-like_jellyroll"/>
</dbReference>
<protein>
    <submittedName>
        <fullName evidence="3">Quercetin dioxygenase-like cupin family protein</fullName>
    </submittedName>
</protein>
<dbReference type="RefSeq" id="WP_182536559.1">
    <property type="nucleotide sequence ID" value="NZ_JACGXA010000001.1"/>
</dbReference>
<keyword evidence="2" id="KW-0479">Metal-binding</keyword>
<dbReference type="GO" id="GO:0016702">
    <property type="term" value="F:oxidoreductase activity, acting on single donors with incorporation of molecular oxygen, incorporation of two atoms of oxygen"/>
    <property type="evidence" value="ECO:0007669"/>
    <property type="project" value="InterPro"/>
</dbReference>
<comment type="similarity">
    <text evidence="1">Belongs to the cysteine dioxygenase family.</text>
</comment>
<name>A0A7W3IX24_9ACTN</name>
<keyword evidence="3" id="KW-0223">Dioxygenase</keyword>
<keyword evidence="3" id="KW-0560">Oxidoreductase</keyword>
<evidence type="ECO:0000256" key="2">
    <source>
        <dbReference type="PIRSR" id="PIRSR610300-51"/>
    </source>
</evidence>
<sequence>MSDLTVTLPLLETLRAQARDPGLLDLVQRHPTERSWLQLPSHDDVTMWLIAWPAGSSTDWHDHGPASGAFVVLEGTLVEHSWLGALRVCRLGVGDAREFAPDHVHDVRNTSARPAVSLHAYSPRLEAMTRYRFLGDRIEAIGVERAGEGW</sequence>
<dbReference type="Gene3D" id="2.60.120.10">
    <property type="entry name" value="Jelly Rolls"/>
    <property type="match status" value="1"/>
</dbReference>
<dbReference type="SUPFAM" id="SSF51182">
    <property type="entry name" value="RmlC-like cupins"/>
    <property type="match status" value="1"/>
</dbReference>
<dbReference type="CDD" id="cd10548">
    <property type="entry name" value="cupin_CDO"/>
    <property type="match status" value="1"/>
</dbReference>
<keyword evidence="2" id="KW-0408">Iron</keyword>
<dbReference type="AlphaFoldDB" id="A0A7W3IX24"/>
<feature type="binding site" evidence="2">
    <location>
        <position position="105"/>
    </location>
    <ligand>
        <name>Fe cation</name>
        <dbReference type="ChEBI" id="CHEBI:24875"/>
        <note>catalytic</note>
    </ligand>
</feature>
<gene>
    <name evidence="3" type="ORF">FB382_000527</name>
</gene>
<comment type="caution">
    <text evidence="3">The sequence shown here is derived from an EMBL/GenBank/DDBJ whole genome shotgun (WGS) entry which is preliminary data.</text>
</comment>
<reference evidence="3 4" key="1">
    <citation type="submission" date="2020-07" db="EMBL/GenBank/DDBJ databases">
        <title>Sequencing the genomes of 1000 actinobacteria strains.</title>
        <authorList>
            <person name="Klenk H.-P."/>
        </authorList>
    </citation>
    <scope>NUCLEOTIDE SEQUENCE [LARGE SCALE GENOMIC DNA]</scope>
    <source>
        <strain evidence="3 4">DSM 21349</strain>
    </source>
</reference>
<evidence type="ECO:0000313" key="3">
    <source>
        <dbReference type="EMBL" id="MBA8802236.1"/>
    </source>
</evidence>
<accession>A0A7W3IX24</accession>
<feature type="binding site" evidence="2">
    <location>
        <position position="61"/>
    </location>
    <ligand>
        <name>Fe cation</name>
        <dbReference type="ChEBI" id="CHEBI:24875"/>
        <note>catalytic</note>
    </ligand>
</feature>
<dbReference type="Proteomes" id="UP000580910">
    <property type="component" value="Unassembled WGS sequence"/>
</dbReference>
<dbReference type="EMBL" id="JACGXA010000001">
    <property type="protein sequence ID" value="MBA8802236.1"/>
    <property type="molecule type" value="Genomic_DNA"/>
</dbReference>
<proteinExistence type="inferred from homology"/>
<evidence type="ECO:0000256" key="1">
    <source>
        <dbReference type="ARBA" id="ARBA00006622"/>
    </source>
</evidence>